<dbReference type="PANTHER" id="PTHR22550">
    <property type="entry name" value="SPORE GERMINATION PROTEIN"/>
    <property type="match status" value="1"/>
</dbReference>
<keyword evidence="3 5" id="KW-1133">Transmembrane helix</keyword>
<sequence>MNHNIVFGYPWMLVLLLIIPMFIYLKFKTKAKTEAVSIPNVSAFKSENNYKIFLRPLLFWMRLLILALLIFAMARPKVIATSQIYQSNKGIDIMLTVDVSLSMLAKDLNPDRLSALKKVAQKFALERLVDRIGLIAYSGEALTLVPLTVDRNILIQQIENLKTQTLEGGTAIGVGLTTAVNHLKKSKAKSKVVILMTDGVNNDGYVDPTVAADIAAEERIKVYTIGIGTNGYALFPTQIDRFTGKLYFEKQKVEIDENLLKHIAQKTGGEYFRATDAESLQNIYNRINKLEKSDINDLKYYNYKEKYRMFLFPALILLLIELFLRGFVFRSIN</sequence>
<gene>
    <name evidence="7" type="ORF">Ga0061079_101209</name>
</gene>
<keyword evidence="2 5" id="KW-0812">Transmembrane</keyword>
<feature type="transmembrane region" description="Helical" evidence="5">
    <location>
        <begin position="52"/>
        <end position="74"/>
    </location>
</feature>
<dbReference type="InterPro" id="IPR024163">
    <property type="entry name" value="Aerotolerance_reg_N"/>
</dbReference>
<dbReference type="Gene3D" id="3.40.50.410">
    <property type="entry name" value="von Willebrand factor, type A domain"/>
    <property type="match status" value="1"/>
</dbReference>
<accession>A0A0X3AMX7</accession>
<dbReference type="OrthoDB" id="6206554at2"/>
<keyword evidence="1" id="KW-1003">Cell membrane</keyword>
<dbReference type="NCBIfam" id="TIGR02226">
    <property type="entry name" value="two_anch"/>
    <property type="match status" value="1"/>
</dbReference>
<dbReference type="InterPro" id="IPR050768">
    <property type="entry name" value="UPF0353/GerABKA_families"/>
</dbReference>
<organism evidence="7 8">
    <name type="scientific">Apibacter mensalis</name>
    <dbReference type="NCBI Taxonomy" id="1586267"/>
    <lineage>
        <taxon>Bacteria</taxon>
        <taxon>Pseudomonadati</taxon>
        <taxon>Bacteroidota</taxon>
        <taxon>Flavobacteriia</taxon>
        <taxon>Flavobacteriales</taxon>
        <taxon>Weeksellaceae</taxon>
        <taxon>Apibacter</taxon>
    </lineage>
</organism>
<dbReference type="SMART" id="SM00327">
    <property type="entry name" value="VWA"/>
    <property type="match status" value="1"/>
</dbReference>
<evidence type="ECO:0000256" key="3">
    <source>
        <dbReference type="ARBA" id="ARBA00022989"/>
    </source>
</evidence>
<feature type="transmembrane region" description="Helical" evidence="5">
    <location>
        <begin position="309"/>
        <end position="328"/>
    </location>
</feature>
<dbReference type="PANTHER" id="PTHR22550:SF5">
    <property type="entry name" value="LEUCINE ZIPPER PROTEIN 4"/>
    <property type="match status" value="1"/>
</dbReference>
<evidence type="ECO:0000256" key="4">
    <source>
        <dbReference type="ARBA" id="ARBA00023136"/>
    </source>
</evidence>
<feature type="transmembrane region" description="Helical" evidence="5">
    <location>
        <begin position="6"/>
        <end position="25"/>
    </location>
</feature>
<dbReference type="SUPFAM" id="SSF53300">
    <property type="entry name" value="vWA-like"/>
    <property type="match status" value="1"/>
</dbReference>
<feature type="domain" description="VWFA" evidence="6">
    <location>
        <begin position="92"/>
        <end position="287"/>
    </location>
</feature>
<dbReference type="EMBL" id="FCOR01000001">
    <property type="protein sequence ID" value="CVK15395.1"/>
    <property type="molecule type" value="Genomic_DNA"/>
</dbReference>
<dbReference type="InterPro" id="IPR011933">
    <property type="entry name" value="Double_TM_dom"/>
</dbReference>
<keyword evidence="8" id="KW-1185">Reference proteome</keyword>
<dbReference type="Pfam" id="PF07584">
    <property type="entry name" value="BatA"/>
    <property type="match status" value="1"/>
</dbReference>
<protein>
    <submittedName>
        <fullName evidence="7">Ca-activated chloride channel family protein</fullName>
    </submittedName>
</protein>
<evidence type="ECO:0000313" key="7">
    <source>
        <dbReference type="EMBL" id="CVK15395.1"/>
    </source>
</evidence>
<name>A0A0X3AMX7_9FLAO</name>
<evidence type="ECO:0000256" key="1">
    <source>
        <dbReference type="ARBA" id="ARBA00022475"/>
    </source>
</evidence>
<evidence type="ECO:0000313" key="8">
    <source>
        <dbReference type="Proteomes" id="UP000182761"/>
    </source>
</evidence>
<dbReference type="RefSeq" id="WP_055424620.1">
    <property type="nucleotide sequence ID" value="NZ_FCOR01000001.1"/>
</dbReference>
<evidence type="ECO:0000256" key="2">
    <source>
        <dbReference type="ARBA" id="ARBA00022692"/>
    </source>
</evidence>
<evidence type="ECO:0000259" key="6">
    <source>
        <dbReference type="PROSITE" id="PS50234"/>
    </source>
</evidence>
<proteinExistence type="predicted"/>
<evidence type="ECO:0000256" key="5">
    <source>
        <dbReference type="SAM" id="Phobius"/>
    </source>
</evidence>
<dbReference type="STRING" id="1586267.GCA_001418685_00210"/>
<dbReference type="InterPro" id="IPR036465">
    <property type="entry name" value="vWFA_dom_sf"/>
</dbReference>
<dbReference type="AlphaFoldDB" id="A0A0X3AMX7"/>
<dbReference type="Proteomes" id="UP000182761">
    <property type="component" value="Unassembled WGS sequence"/>
</dbReference>
<reference evidence="7 8" key="1">
    <citation type="submission" date="2016-01" db="EMBL/GenBank/DDBJ databases">
        <authorList>
            <person name="McClelland M."/>
            <person name="Jain A."/>
            <person name="Saraogi P."/>
            <person name="Mendelson R."/>
            <person name="Westerman R."/>
            <person name="SanMiguel P."/>
            <person name="Csonka L."/>
        </authorList>
    </citation>
    <scope>NUCLEOTIDE SEQUENCE [LARGE SCALE GENOMIC DNA]</scope>
    <source>
        <strain evidence="7 8">R-53146</strain>
    </source>
</reference>
<dbReference type="InterPro" id="IPR002035">
    <property type="entry name" value="VWF_A"/>
</dbReference>
<dbReference type="PROSITE" id="PS50234">
    <property type="entry name" value="VWFA"/>
    <property type="match status" value="1"/>
</dbReference>
<dbReference type="Pfam" id="PF00092">
    <property type="entry name" value="VWA"/>
    <property type="match status" value="1"/>
</dbReference>
<keyword evidence="4 5" id="KW-0472">Membrane</keyword>